<comment type="caution">
    <text evidence="2">The sequence shown here is derived from an EMBL/GenBank/DDBJ whole genome shotgun (WGS) entry which is preliminary data.</text>
</comment>
<dbReference type="NCBIfam" id="TIGR01383">
    <property type="entry name" value="not_thiJ"/>
    <property type="match status" value="1"/>
</dbReference>
<dbReference type="SUPFAM" id="SSF52317">
    <property type="entry name" value="Class I glutamine amidotransferase-like"/>
    <property type="match status" value="1"/>
</dbReference>
<name>C0D192_9FIRM</name>
<accession>C0D192</accession>
<dbReference type="PANTHER" id="PTHR48094:SF12">
    <property type="entry name" value="PARKINSON DISEASE PROTEIN 7 HOMOLOG"/>
    <property type="match status" value="1"/>
</dbReference>
<dbReference type="GO" id="GO:0005737">
    <property type="term" value="C:cytoplasm"/>
    <property type="evidence" value="ECO:0007669"/>
    <property type="project" value="TreeGrafter"/>
</dbReference>
<dbReference type="AlphaFoldDB" id="C0D192"/>
<organism evidence="2 3">
    <name type="scientific">[Clostridium] asparagiforme DSM 15981</name>
    <dbReference type="NCBI Taxonomy" id="518636"/>
    <lineage>
        <taxon>Bacteria</taxon>
        <taxon>Bacillati</taxon>
        <taxon>Bacillota</taxon>
        <taxon>Clostridia</taxon>
        <taxon>Lachnospirales</taxon>
        <taxon>Lachnospiraceae</taxon>
        <taxon>Enterocloster</taxon>
    </lineage>
</organism>
<dbReference type="Pfam" id="PF01965">
    <property type="entry name" value="DJ-1_PfpI"/>
    <property type="match status" value="1"/>
</dbReference>
<dbReference type="Proteomes" id="UP000004756">
    <property type="component" value="Unassembled WGS sequence"/>
</dbReference>
<proteinExistence type="predicted"/>
<dbReference type="InterPro" id="IPR050325">
    <property type="entry name" value="Prot/Nucl_acid_deglycase"/>
</dbReference>
<evidence type="ECO:0000313" key="2">
    <source>
        <dbReference type="EMBL" id="EEG54908.1"/>
    </source>
</evidence>
<gene>
    <name evidence="2" type="ORF">CLOSTASPAR_03029</name>
</gene>
<reference evidence="2 3" key="2">
    <citation type="submission" date="2009-02" db="EMBL/GenBank/DDBJ databases">
        <title>Draft genome sequence of Clostridium asparagiforme (DSM 15981).</title>
        <authorList>
            <person name="Sudarsanam P."/>
            <person name="Ley R."/>
            <person name="Guruge J."/>
            <person name="Turnbaugh P.J."/>
            <person name="Mahowald M."/>
            <person name="Liep D."/>
            <person name="Gordon J."/>
        </authorList>
    </citation>
    <scope>NUCLEOTIDE SEQUENCE [LARGE SCALE GENOMIC DNA]</scope>
    <source>
        <strain evidence="2 3">DSM 15981</strain>
    </source>
</reference>
<dbReference type="Gene3D" id="3.40.50.880">
    <property type="match status" value="1"/>
</dbReference>
<feature type="domain" description="DJ-1/PfpI" evidence="1">
    <location>
        <begin position="13"/>
        <end position="174"/>
    </location>
</feature>
<dbReference type="CDD" id="cd03135">
    <property type="entry name" value="GATase1_DJ-1"/>
    <property type="match status" value="1"/>
</dbReference>
<dbReference type="HOGENOM" id="CLU_000445_44_2_9"/>
<evidence type="ECO:0000313" key="3">
    <source>
        <dbReference type="Proteomes" id="UP000004756"/>
    </source>
</evidence>
<sequence>MRLITGKEIVMAKVFAFLAEGLEEVECLAVVDVLRRAGVETRLVSITGNRMVTGSHNITIQADALFEEVNPDEADLLFLPGGVPGTPNLKAHEGLAVALVKANKQGRRVAAICAAPSVLGELGLLKGRTATCYPGYEDRLHGVSYTLQGVITDGNITTGRGLGYALDLGLELVRLLQGTQQSAKIKKSIQYDQC</sequence>
<protein>
    <submittedName>
        <fullName evidence="2">DJ-1 family protein</fullName>
    </submittedName>
</protein>
<evidence type="ECO:0000259" key="1">
    <source>
        <dbReference type="Pfam" id="PF01965"/>
    </source>
</evidence>
<dbReference type="InterPro" id="IPR006287">
    <property type="entry name" value="DJ-1"/>
</dbReference>
<keyword evidence="3" id="KW-1185">Reference proteome</keyword>
<dbReference type="InterPro" id="IPR029062">
    <property type="entry name" value="Class_I_gatase-like"/>
</dbReference>
<dbReference type="PANTHER" id="PTHR48094">
    <property type="entry name" value="PROTEIN/NUCLEIC ACID DEGLYCASE DJ-1-RELATED"/>
    <property type="match status" value="1"/>
</dbReference>
<dbReference type="InterPro" id="IPR002818">
    <property type="entry name" value="DJ-1/PfpI"/>
</dbReference>
<dbReference type="EMBL" id="ACCJ01000207">
    <property type="protein sequence ID" value="EEG54908.1"/>
    <property type="molecule type" value="Genomic_DNA"/>
</dbReference>
<reference evidence="2 3" key="1">
    <citation type="submission" date="2009-01" db="EMBL/GenBank/DDBJ databases">
        <authorList>
            <person name="Fulton L."/>
            <person name="Clifton S."/>
            <person name="Fulton B."/>
            <person name="Xu J."/>
            <person name="Minx P."/>
            <person name="Pepin K.H."/>
            <person name="Johnson M."/>
            <person name="Bhonagiri V."/>
            <person name="Nash W.E."/>
            <person name="Mardis E.R."/>
            <person name="Wilson R.K."/>
        </authorList>
    </citation>
    <scope>NUCLEOTIDE SEQUENCE [LARGE SCALE GENOMIC DNA]</scope>
    <source>
        <strain evidence="2 3">DSM 15981</strain>
    </source>
</reference>